<protein>
    <submittedName>
        <fullName evidence="2">Uncharacterized protein</fullName>
    </submittedName>
</protein>
<proteinExistence type="predicted"/>
<organism evidence="2 3">
    <name type="scientific">Kribbella pittospori</name>
    <dbReference type="NCBI Taxonomy" id="722689"/>
    <lineage>
        <taxon>Bacteria</taxon>
        <taxon>Bacillati</taxon>
        <taxon>Actinomycetota</taxon>
        <taxon>Actinomycetes</taxon>
        <taxon>Propionibacteriales</taxon>
        <taxon>Kribbellaceae</taxon>
        <taxon>Kribbella</taxon>
    </lineage>
</organism>
<reference evidence="2 3" key="1">
    <citation type="submission" date="2019-02" db="EMBL/GenBank/DDBJ databases">
        <title>Kribbella capetownensis sp. nov. and Kribbella speibonae sp. nov., isolated from soil.</title>
        <authorList>
            <person name="Curtis S.M."/>
            <person name="Norton I."/>
            <person name="Everest G.J."/>
            <person name="Meyers P.R."/>
        </authorList>
    </citation>
    <scope>NUCLEOTIDE SEQUENCE [LARGE SCALE GENOMIC DNA]</scope>
    <source>
        <strain evidence="2 3">NRRL B-24813</strain>
    </source>
</reference>
<evidence type="ECO:0000256" key="1">
    <source>
        <dbReference type="SAM" id="Phobius"/>
    </source>
</evidence>
<dbReference type="RefSeq" id="WP_131354182.1">
    <property type="nucleotide sequence ID" value="NZ_SJKB01000003.1"/>
</dbReference>
<name>A0A4R0KR11_9ACTN</name>
<dbReference type="Proteomes" id="UP000291144">
    <property type="component" value="Unassembled WGS sequence"/>
</dbReference>
<sequence length="119" mass="12639">MDAKAFRSRTSRATRRTAYLLLVLLLPWATVKSIWMLGGSALGVTATEWTATTSTSDQSWLSRELARAGITPPDADPAPFTPNGLGAMILFGGTAFTALGAALATAAHSYHQRTRPTCT</sequence>
<keyword evidence="1" id="KW-1133">Transmembrane helix</keyword>
<keyword evidence="1" id="KW-0812">Transmembrane</keyword>
<dbReference type="AlphaFoldDB" id="A0A4R0KR11"/>
<dbReference type="EMBL" id="SJKB01000003">
    <property type="protein sequence ID" value="TCC63301.1"/>
    <property type="molecule type" value="Genomic_DNA"/>
</dbReference>
<gene>
    <name evidence="2" type="ORF">E0H73_12660</name>
</gene>
<evidence type="ECO:0000313" key="3">
    <source>
        <dbReference type="Proteomes" id="UP000291144"/>
    </source>
</evidence>
<comment type="caution">
    <text evidence="2">The sequence shown here is derived from an EMBL/GenBank/DDBJ whole genome shotgun (WGS) entry which is preliminary data.</text>
</comment>
<keyword evidence="1" id="KW-0472">Membrane</keyword>
<feature type="transmembrane region" description="Helical" evidence="1">
    <location>
        <begin position="85"/>
        <end position="107"/>
    </location>
</feature>
<accession>A0A4R0KR11</accession>
<keyword evidence="3" id="KW-1185">Reference proteome</keyword>
<evidence type="ECO:0000313" key="2">
    <source>
        <dbReference type="EMBL" id="TCC63301.1"/>
    </source>
</evidence>